<dbReference type="SUPFAM" id="SSF53335">
    <property type="entry name" value="S-adenosyl-L-methionine-dependent methyltransferases"/>
    <property type="match status" value="1"/>
</dbReference>
<evidence type="ECO:0000313" key="2">
    <source>
        <dbReference type="EMBL" id="SEM85794.1"/>
    </source>
</evidence>
<keyword evidence="3" id="KW-1185">Reference proteome</keyword>
<evidence type="ECO:0000313" key="3">
    <source>
        <dbReference type="Proteomes" id="UP000199695"/>
    </source>
</evidence>
<dbReference type="GO" id="GO:0008757">
    <property type="term" value="F:S-adenosylmethionine-dependent methyltransferase activity"/>
    <property type="evidence" value="ECO:0007669"/>
    <property type="project" value="InterPro"/>
</dbReference>
<dbReference type="Gene3D" id="3.40.50.150">
    <property type="entry name" value="Vaccinia Virus protein VP39"/>
    <property type="match status" value="1"/>
</dbReference>
<organism evidence="2 3">
    <name type="scientific">Lihuaxuella thermophila</name>
    <dbReference type="NCBI Taxonomy" id="1173111"/>
    <lineage>
        <taxon>Bacteria</taxon>
        <taxon>Bacillati</taxon>
        <taxon>Bacillota</taxon>
        <taxon>Bacilli</taxon>
        <taxon>Bacillales</taxon>
        <taxon>Thermoactinomycetaceae</taxon>
        <taxon>Lihuaxuella</taxon>
    </lineage>
</organism>
<dbReference type="Proteomes" id="UP000199695">
    <property type="component" value="Unassembled WGS sequence"/>
</dbReference>
<keyword evidence="2" id="KW-0808">Transferase</keyword>
<dbReference type="CDD" id="cd02440">
    <property type="entry name" value="AdoMet_MTases"/>
    <property type="match status" value="1"/>
</dbReference>
<keyword evidence="2" id="KW-0489">Methyltransferase</keyword>
<sequence>MGGTRIDKQISPWFYHWFVRPKRLTKKYIHNHLLSRFQFDGQTVLDFGSGTGANCTIFSPDTYIGVDPDHRRIEYARRIYPKHSFHVLESHRLPVEDKSMDYVLIIAVLHHISTDEIAKYMREFARILKPTGSILVMEPCLDDNKPLCNRFMKWFDKGPYIRNEEEYLNLFKEHRFECKVLNRFVKGLLYNELFFSAQQR</sequence>
<dbReference type="InterPro" id="IPR013216">
    <property type="entry name" value="Methyltransf_11"/>
</dbReference>
<dbReference type="STRING" id="1173111.SAMN05444955_102338"/>
<evidence type="ECO:0000259" key="1">
    <source>
        <dbReference type="Pfam" id="PF08241"/>
    </source>
</evidence>
<name>A0A1H8BUJ0_9BACL</name>
<proteinExistence type="predicted"/>
<dbReference type="RefSeq" id="WP_170839721.1">
    <property type="nucleotide sequence ID" value="NZ_FOCQ01000002.1"/>
</dbReference>
<dbReference type="InterPro" id="IPR050508">
    <property type="entry name" value="Methyltransf_Superfamily"/>
</dbReference>
<feature type="domain" description="Methyltransferase type 11" evidence="1">
    <location>
        <begin position="45"/>
        <end position="135"/>
    </location>
</feature>
<protein>
    <submittedName>
        <fullName evidence="2">Methyltransferase domain-containing protein</fullName>
    </submittedName>
</protein>
<accession>A0A1H8BUJ0</accession>
<dbReference type="Pfam" id="PF08241">
    <property type="entry name" value="Methyltransf_11"/>
    <property type="match status" value="1"/>
</dbReference>
<dbReference type="PANTHER" id="PTHR42912">
    <property type="entry name" value="METHYLTRANSFERASE"/>
    <property type="match status" value="1"/>
</dbReference>
<reference evidence="2 3" key="1">
    <citation type="submission" date="2016-10" db="EMBL/GenBank/DDBJ databases">
        <authorList>
            <person name="de Groot N.N."/>
        </authorList>
    </citation>
    <scope>NUCLEOTIDE SEQUENCE [LARGE SCALE GENOMIC DNA]</scope>
    <source>
        <strain evidence="2 3">DSM 46701</strain>
    </source>
</reference>
<dbReference type="GO" id="GO:0032259">
    <property type="term" value="P:methylation"/>
    <property type="evidence" value="ECO:0007669"/>
    <property type="project" value="UniProtKB-KW"/>
</dbReference>
<dbReference type="AlphaFoldDB" id="A0A1H8BUJ0"/>
<dbReference type="EMBL" id="FOCQ01000002">
    <property type="protein sequence ID" value="SEM85794.1"/>
    <property type="molecule type" value="Genomic_DNA"/>
</dbReference>
<gene>
    <name evidence="2" type="ORF">SAMN05444955_102338</name>
</gene>
<dbReference type="InterPro" id="IPR029063">
    <property type="entry name" value="SAM-dependent_MTases_sf"/>
</dbReference>